<evidence type="ECO:0000313" key="2">
    <source>
        <dbReference type="EMBL" id="KAK4185677.1"/>
    </source>
</evidence>
<feature type="compositionally biased region" description="Polar residues" evidence="1">
    <location>
        <begin position="30"/>
        <end position="62"/>
    </location>
</feature>
<keyword evidence="3" id="KW-1185">Reference proteome</keyword>
<gene>
    <name evidence="2" type="ORF">QBC35DRAFT_476160</name>
</gene>
<comment type="caution">
    <text evidence="2">The sequence shown here is derived from an EMBL/GenBank/DDBJ whole genome shotgun (WGS) entry which is preliminary data.</text>
</comment>
<name>A0AAN7AH25_9PEZI</name>
<dbReference type="EMBL" id="MU864443">
    <property type="protein sequence ID" value="KAK4185677.1"/>
    <property type="molecule type" value="Genomic_DNA"/>
</dbReference>
<evidence type="ECO:0000313" key="3">
    <source>
        <dbReference type="Proteomes" id="UP001302126"/>
    </source>
</evidence>
<dbReference type="AlphaFoldDB" id="A0AAN7AH25"/>
<feature type="region of interest" description="Disordered" evidence="1">
    <location>
        <begin position="1"/>
        <end position="64"/>
    </location>
</feature>
<evidence type="ECO:0000256" key="1">
    <source>
        <dbReference type="SAM" id="MobiDB-lite"/>
    </source>
</evidence>
<dbReference type="Proteomes" id="UP001302126">
    <property type="component" value="Unassembled WGS sequence"/>
</dbReference>
<organism evidence="2 3">
    <name type="scientific">Podospora australis</name>
    <dbReference type="NCBI Taxonomy" id="1536484"/>
    <lineage>
        <taxon>Eukaryota</taxon>
        <taxon>Fungi</taxon>
        <taxon>Dikarya</taxon>
        <taxon>Ascomycota</taxon>
        <taxon>Pezizomycotina</taxon>
        <taxon>Sordariomycetes</taxon>
        <taxon>Sordariomycetidae</taxon>
        <taxon>Sordariales</taxon>
        <taxon>Podosporaceae</taxon>
        <taxon>Podospora</taxon>
    </lineage>
</organism>
<sequence length="296" mass="33969">MAHQGNNGGPPHYEPPPLYSLFDPLGSAPPVQNNNQAPSANNDINTSSSRVSRPYTGTPTSVNDEDAERISLYYTHEHRLESPHVRFLMSDDAGVYTFKEQRTAELRIISISGDGLDWMRQSLFWDPNDVVARGDVETNTQEDWVPRRYRYSRTWQICDSGKSWIGQVRICSDCRRTLSSFRLDIALSRNNLEYAQAWDSRGDVRYFWYRNSSNRLCVLELGLLEGWWPWPRTAEDLALELEMAEDLALETAEQEQVEAAWGERIREGIEESVRMVGARVADEWEAEKKAADCVIM</sequence>
<proteinExistence type="predicted"/>
<reference evidence="2" key="1">
    <citation type="journal article" date="2023" name="Mol. Phylogenet. Evol.">
        <title>Genome-scale phylogeny and comparative genomics of the fungal order Sordariales.</title>
        <authorList>
            <person name="Hensen N."/>
            <person name="Bonometti L."/>
            <person name="Westerberg I."/>
            <person name="Brannstrom I.O."/>
            <person name="Guillou S."/>
            <person name="Cros-Aarteil S."/>
            <person name="Calhoun S."/>
            <person name="Haridas S."/>
            <person name="Kuo A."/>
            <person name="Mondo S."/>
            <person name="Pangilinan J."/>
            <person name="Riley R."/>
            <person name="LaButti K."/>
            <person name="Andreopoulos B."/>
            <person name="Lipzen A."/>
            <person name="Chen C."/>
            <person name="Yan M."/>
            <person name="Daum C."/>
            <person name="Ng V."/>
            <person name="Clum A."/>
            <person name="Steindorff A."/>
            <person name="Ohm R.A."/>
            <person name="Martin F."/>
            <person name="Silar P."/>
            <person name="Natvig D.O."/>
            <person name="Lalanne C."/>
            <person name="Gautier V."/>
            <person name="Ament-Velasquez S.L."/>
            <person name="Kruys A."/>
            <person name="Hutchinson M.I."/>
            <person name="Powell A.J."/>
            <person name="Barry K."/>
            <person name="Miller A.N."/>
            <person name="Grigoriev I.V."/>
            <person name="Debuchy R."/>
            <person name="Gladieux P."/>
            <person name="Hiltunen Thoren M."/>
            <person name="Johannesson H."/>
        </authorList>
    </citation>
    <scope>NUCLEOTIDE SEQUENCE</scope>
    <source>
        <strain evidence="2">PSN309</strain>
    </source>
</reference>
<protein>
    <submittedName>
        <fullName evidence="2">Uncharacterized protein</fullName>
    </submittedName>
</protein>
<accession>A0AAN7AH25</accession>
<reference evidence="2" key="2">
    <citation type="submission" date="2023-05" db="EMBL/GenBank/DDBJ databases">
        <authorList>
            <consortium name="Lawrence Berkeley National Laboratory"/>
            <person name="Steindorff A."/>
            <person name="Hensen N."/>
            <person name="Bonometti L."/>
            <person name="Westerberg I."/>
            <person name="Brannstrom I.O."/>
            <person name="Guillou S."/>
            <person name="Cros-Aarteil S."/>
            <person name="Calhoun S."/>
            <person name="Haridas S."/>
            <person name="Kuo A."/>
            <person name="Mondo S."/>
            <person name="Pangilinan J."/>
            <person name="Riley R."/>
            <person name="Labutti K."/>
            <person name="Andreopoulos B."/>
            <person name="Lipzen A."/>
            <person name="Chen C."/>
            <person name="Yanf M."/>
            <person name="Daum C."/>
            <person name="Ng V."/>
            <person name="Clum A."/>
            <person name="Ohm R."/>
            <person name="Martin F."/>
            <person name="Silar P."/>
            <person name="Natvig D."/>
            <person name="Lalanne C."/>
            <person name="Gautier V."/>
            <person name="Ament-Velasquez S.L."/>
            <person name="Kruys A."/>
            <person name="Hutchinson M.I."/>
            <person name="Powell A.J."/>
            <person name="Barry K."/>
            <person name="Miller A.N."/>
            <person name="Grigoriev I.V."/>
            <person name="Debuchy R."/>
            <person name="Gladieux P."/>
            <person name="Thoren M.H."/>
            <person name="Johannesson H."/>
        </authorList>
    </citation>
    <scope>NUCLEOTIDE SEQUENCE</scope>
    <source>
        <strain evidence="2">PSN309</strain>
    </source>
</reference>